<accession>A0A250B7W8</accession>
<dbReference type="AlphaFoldDB" id="A0A250B7W8"/>
<evidence type="ECO:0000313" key="3">
    <source>
        <dbReference type="Proteomes" id="UP000217182"/>
    </source>
</evidence>
<dbReference type="KEGG" id="gqu:AWC35_23335"/>
<protein>
    <submittedName>
        <fullName evidence="2">Uncharacterized protein</fullName>
    </submittedName>
</protein>
<evidence type="ECO:0000313" key="2">
    <source>
        <dbReference type="EMBL" id="ATA22032.1"/>
    </source>
</evidence>
<reference evidence="2 3" key="1">
    <citation type="submission" date="2016-01" db="EMBL/GenBank/DDBJ databases">
        <authorList>
            <person name="Oliw E.H."/>
        </authorList>
    </citation>
    <scope>NUCLEOTIDE SEQUENCE [LARGE SCALE GENOMIC DNA]</scope>
    <source>
        <strain evidence="2 3">FRB97</strain>
    </source>
</reference>
<organism evidence="2 3">
    <name type="scientific">Gibbsiella quercinecans</name>
    <dbReference type="NCBI Taxonomy" id="929813"/>
    <lineage>
        <taxon>Bacteria</taxon>
        <taxon>Pseudomonadati</taxon>
        <taxon>Pseudomonadota</taxon>
        <taxon>Gammaproteobacteria</taxon>
        <taxon>Enterobacterales</taxon>
        <taxon>Yersiniaceae</taxon>
        <taxon>Gibbsiella</taxon>
    </lineage>
</organism>
<feature type="transmembrane region" description="Helical" evidence="1">
    <location>
        <begin position="25"/>
        <end position="42"/>
    </location>
</feature>
<keyword evidence="1" id="KW-0472">Membrane</keyword>
<name>A0A250B7W8_9GAMM</name>
<gene>
    <name evidence="2" type="ORF">AWC35_23335</name>
</gene>
<dbReference type="EMBL" id="CP014136">
    <property type="protein sequence ID" value="ATA22032.1"/>
    <property type="molecule type" value="Genomic_DNA"/>
</dbReference>
<keyword evidence="3" id="KW-1185">Reference proteome</keyword>
<feature type="transmembrane region" description="Helical" evidence="1">
    <location>
        <begin position="48"/>
        <end position="66"/>
    </location>
</feature>
<proteinExistence type="predicted"/>
<sequence>MQKKPVLDEARQLKRLNAATRRQSHLYKWICFIAALDALLIVCYDQDVRNITFSSIVALVCGYLWIRDRNKARAYRREYDRKFGKNSGNTPP</sequence>
<dbReference type="Proteomes" id="UP000217182">
    <property type="component" value="Chromosome"/>
</dbReference>
<keyword evidence="1" id="KW-1133">Transmembrane helix</keyword>
<dbReference type="OrthoDB" id="6488418at2"/>
<keyword evidence="1" id="KW-0812">Transmembrane</keyword>
<evidence type="ECO:0000256" key="1">
    <source>
        <dbReference type="SAM" id="Phobius"/>
    </source>
</evidence>
<dbReference type="RefSeq" id="WP_095848620.1">
    <property type="nucleotide sequence ID" value="NZ_CP014136.1"/>
</dbReference>